<dbReference type="Gene3D" id="3.10.20.90">
    <property type="entry name" value="Phosphatidylinositol 3-kinase Catalytic Subunit, Chain A, domain 1"/>
    <property type="match status" value="1"/>
</dbReference>
<dbReference type="PANTHER" id="PTHR32002:SF35">
    <property type="entry name" value="PROTEIN NLP6"/>
    <property type="match status" value="1"/>
</dbReference>
<dbReference type="InterPro" id="IPR045012">
    <property type="entry name" value="NLP"/>
</dbReference>
<dbReference type="OrthoDB" id="6270329at2759"/>
<feature type="domain" description="PB1" evidence="1">
    <location>
        <begin position="144"/>
        <end position="226"/>
    </location>
</feature>
<dbReference type="InterPro" id="IPR000270">
    <property type="entry name" value="PB1_dom"/>
</dbReference>
<dbReference type="SMART" id="SM00666">
    <property type="entry name" value="PB1"/>
    <property type="match status" value="1"/>
</dbReference>
<dbReference type="SUPFAM" id="SSF54277">
    <property type="entry name" value="CAD &amp; PB1 domains"/>
    <property type="match status" value="1"/>
</dbReference>
<reference evidence="2 3" key="1">
    <citation type="journal article" date="2018" name="Mol. Plant">
        <title>The genome of Artemisia annua provides insight into the evolution of Asteraceae family and artemisinin biosynthesis.</title>
        <authorList>
            <person name="Shen Q."/>
            <person name="Zhang L."/>
            <person name="Liao Z."/>
            <person name="Wang S."/>
            <person name="Yan T."/>
            <person name="Shi P."/>
            <person name="Liu M."/>
            <person name="Fu X."/>
            <person name="Pan Q."/>
            <person name="Wang Y."/>
            <person name="Lv Z."/>
            <person name="Lu X."/>
            <person name="Zhang F."/>
            <person name="Jiang W."/>
            <person name="Ma Y."/>
            <person name="Chen M."/>
            <person name="Hao X."/>
            <person name="Li L."/>
            <person name="Tang Y."/>
            <person name="Lv G."/>
            <person name="Zhou Y."/>
            <person name="Sun X."/>
            <person name="Brodelius P.E."/>
            <person name="Rose J.K.C."/>
            <person name="Tang K."/>
        </authorList>
    </citation>
    <scope>NUCLEOTIDE SEQUENCE [LARGE SCALE GENOMIC DNA]</scope>
    <source>
        <strain evidence="3">cv. Huhao1</strain>
        <tissue evidence="2">Leaf</tissue>
    </source>
</reference>
<evidence type="ECO:0000259" key="1">
    <source>
        <dbReference type="PROSITE" id="PS51745"/>
    </source>
</evidence>
<dbReference type="AlphaFoldDB" id="A0A2U1NXD7"/>
<dbReference type="PROSITE" id="PS51745">
    <property type="entry name" value="PB1"/>
    <property type="match status" value="1"/>
</dbReference>
<evidence type="ECO:0000313" key="2">
    <source>
        <dbReference type="EMBL" id="PWA78193.1"/>
    </source>
</evidence>
<sequence>MKFDFKGQSGSIMFWKYIPVRNGWYLTVVDQPFRSSQNEKAFKDYRKWCLGHHDILIGLETKVDHDWFAGMASQTKFADQRTKHDRDQFFGKLIMPVFCKADANETFLGVIELVTMCRKGSYETDYKQIYKLLKDEKLTTKPMAKMIKVKYMDDTVKFPLPLSSGIAYLWEKVTERFNTLDQRTFRIKYDDHKGNILPVVSDGDLQACIANSSSMGMMTIRMIINK</sequence>
<gene>
    <name evidence="2" type="ORF">CTI12_AA215270</name>
</gene>
<protein>
    <submittedName>
        <fullName evidence="2">PB1 domain-containing protein</fullName>
    </submittedName>
</protein>
<dbReference type="PANTHER" id="PTHR32002">
    <property type="entry name" value="PROTEIN NLP8"/>
    <property type="match status" value="1"/>
</dbReference>
<dbReference type="EMBL" id="PKPP01002021">
    <property type="protein sequence ID" value="PWA78193.1"/>
    <property type="molecule type" value="Genomic_DNA"/>
</dbReference>
<comment type="caution">
    <text evidence="2">The sequence shown here is derived from an EMBL/GenBank/DDBJ whole genome shotgun (WGS) entry which is preliminary data.</text>
</comment>
<dbReference type="GO" id="GO:0003700">
    <property type="term" value="F:DNA-binding transcription factor activity"/>
    <property type="evidence" value="ECO:0007669"/>
    <property type="project" value="InterPro"/>
</dbReference>
<name>A0A2U1NXD7_ARTAN</name>
<proteinExistence type="predicted"/>
<evidence type="ECO:0000313" key="3">
    <source>
        <dbReference type="Proteomes" id="UP000245207"/>
    </source>
</evidence>
<accession>A0A2U1NXD7</accession>
<organism evidence="2 3">
    <name type="scientific">Artemisia annua</name>
    <name type="common">Sweet wormwood</name>
    <dbReference type="NCBI Taxonomy" id="35608"/>
    <lineage>
        <taxon>Eukaryota</taxon>
        <taxon>Viridiplantae</taxon>
        <taxon>Streptophyta</taxon>
        <taxon>Embryophyta</taxon>
        <taxon>Tracheophyta</taxon>
        <taxon>Spermatophyta</taxon>
        <taxon>Magnoliopsida</taxon>
        <taxon>eudicotyledons</taxon>
        <taxon>Gunneridae</taxon>
        <taxon>Pentapetalae</taxon>
        <taxon>asterids</taxon>
        <taxon>campanulids</taxon>
        <taxon>Asterales</taxon>
        <taxon>Asteraceae</taxon>
        <taxon>Asteroideae</taxon>
        <taxon>Anthemideae</taxon>
        <taxon>Artemisiinae</taxon>
        <taxon>Artemisia</taxon>
    </lineage>
</organism>
<keyword evidence="3" id="KW-1185">Reference proteome</keyword>
<dbReference type="Pfam" id="PF00564">
    <property type="entry name" value="PB1"/>
    <property type="match status" value="1"/>
</dbReference>
<dbReference type="InterPro" id="IPR053793">
    <property type="entry name" value="PB1-like"/>
</dbReference>
<dbReference type="Proteomes" id="UP000245207">
    <property type="component" value="Unassembled WGS sequence"/>
</dbReference>